<dbReference type="EMBL" id="BPVZ01000108">
    <property type="protein sequence ID" value="GKV34901.1"/>
    <property type="molecule type" value="Genomic_DNA"/>
</dbReference>
<comment type="caution">
    <text evidence="1">The sequence shown here is derived from an EMBL/GenBank/DDBJ whole genome shotgun (WGS) entry which is preliminary data.</text>
</comment>
<gene>
    <name evidence="1" type="ORF">SLEP1_g43235</name>
</gene>
<reference evidence="1 2" key="1">
    <citation type="journal article" date="2021" name="Commun. Biol.">
        <title>The genome of Shorea leprosula (Dipterocarpaceae) highlights the ecological relevance of drought in aseasonal tropical rainforests.</title>
        <authorList>
            <person name="Ng K.K.S."/>
            <person name="Kobayashi M.J."/>
            <person name="Fawcett J.A."/>
            <person name="Hatakeyama M."/>
            <person name="Paape T."/>
            <person name="Ng C.H."/>
            <person name="Ang C.C."/>
            <person name="Tnah L.H."/>
            <person name="Lee C.T."/>
            <person name="Nishiyama T."/>
            <person name="Sese J."/>
            <person name="O'Brien M.J."/>
            <person name="Copetti D."/>
            <person name="Mohd Noor M.I."/>
            <person name="Ong R.C."/>
            <person name="Putra M."/>
            <person name="Sireger I.Z."/>
            <person name="Indrioko S."/>
            <person name="Kosugi Y."/>
            <person name="Izuno A."/>
            <person name="Isagi Y."/>
            <person name="Lee S.L."/>
            <person name="Shimizu K.K."/>
        </authorList>
    </citation>
    <scope>NUCLEOTIDE SEQUENCE [LARGE SCALE GENOMIC DNA]</scope>
    <source>
        <strain evidence="1">214</strain>
    </source>
</reference>
<sequence>MRKKQRTKQRKLDDGLLHTTCGAPLPLIMLLLRYICLQLHVDERSLMEHALHSSRTTFGQRETKGNLRTFI</sequence>
<evidence type="ECO:0000313" key="1">
    <source>
        <dbReference type="EMBL" id="GKV34901.1"/>
    </source>
</evidence>
<organism evidence="1 2">
    <name type="scientific">Rubroshorea leprosula</name>
    <dbReference type="NCBI Taxonomy" id="152421"/>
    <lineage>
        <taxon>Eukaryota</taxon>
        <taxon>Viridiplantae</taxon>
        <taxon>Streptophyta</taxon>
        <taxon>Embryophyta</taxon>
        <taxon>Tracheophyta</taxon>
        <taxon>Spermatophyta</taxon>
        <taxon>Magnoliopsida</taxon>
        <taxon>eudicotyledons</taxon>
        <taxon>Gunneridae</taxon>
        <taxon>Pentapetalae</taxon>
        <taxon>rosids</taxon>
        <taxon>malvids</taxon>
        <taxon>Malvales</taxon>
        <taxon>Dipterocarpaceae</taxon>
        <taxon>Rubroshorea</taxon>
    </lineage>
</organism>
<accession>A0AAV5LDD8</accession>
<keyword evidence="2" id="KW-1185">Reference proteome</keyword>
<dbReference type="Proteomes" id="UP001054252">
    <property type="component" value="Unassembled WGS sequence"/>
</dbReference>
<protein>
    <submittedName>
        <fullName evidence="1">Uncharacterized protein</fullName>
    </submittedName>
</protein>
<name>A0AAV5LDD8_9ROSI</name>
<dbReference type="AlphaFoldDB" id="A0AAV5LDD8"/>
<evidence type="ECO:0000313" key="2">
    <source>
        <dbReference type="Proteomes" id="UP001054252"/>
    </source>
</evidence>
<proteinExistence type="predicted"/>